<organism evidence="1 2">
    <name type="scientific">Thermoanaerobacterium thermosaccharolyticum</name>
    <name type="common">Clostridium thermosaccharolyticum</name>
    <dbReference type="NCBI Taxonomy" id="1517"/>
    <lineage>
        <taxon>Bacteria</taxon>
        <taxon>Bacillati</taxon>
        <taxon>Bacillota</taxon>
        <taxon>Clostridia</taxon>
        <taxon>Thermoanaerobacterales</taxon>
        <taxon>Thermoanaerobacteraceae</taxon>
        <taxon>Thermoanaerobacterium</taxon>
    </lineage>
</organism>
<evidence type="ECO:0000313" key="2">
    <source>
        <dbReference type="Proteomes" id="UP000215301"/>
    </source>
</evidence>
<sequence>MAFAKKLIGEQEVGPGPVEPGQLPEPTEITCIEVTKIYDSCSQRLCLDSIPPAIIVPTITNPTFGRCENVTVTLVSPPGFTLTPIPERPGFVRVQATFQVTYDVVITNTSGDIQTLTGLTTTFTKDIVLYVPEPTTAIIKYEAVAECLFGRVNVGTPTTLEVIIGVWIIIKSAMDVQLLIPSYGFCPVPPECEEFPANVCDEFMQRPFPPIFPPQKAPYSPY</sequence>
<reference evidence="1 2" key="1">
    <citation type="submission" date="2017-06" db="EMBL/GenBank/DDBJ databases">
        <title>Isolation and characterization of a thermophilic and butanogenic Thermoanaerobacterium thermosaccharolyticum M5 capable of efficient degradation of hemicellulose.</title>
        <authorList>
            <person name="Xin F."/>
            <person name="Jiang Y."/>
        </authorList>
    </citation>
    <scope>NUCLEOTIDE SEQUENCE [LARGE SCALE GENOMIC DNA]</scope>
    <source>
        <strain evidence="1 2">M5</strain>
    </source>
</reference>
<gene>
    <name evidence="1" type="ORF">CE561_06165</name>
</gene>
<dbReference type="OMA" id="PECEEFP"/>
<comment type="caution">
    <text evidence="1">The sequence shown here is derived from an EMBL/GenBank/DDBJ whole genome shotgun (WGS) entry which is preliminary data.</text>
</comment>
<accession>A0A231VI29</accession>
<proteinExistence type="predicted"/>
<protein>
    <submittedName>
        <fullName evidence="1">Uncharacterized protein</fullName>
    </submittedName>
</protein>
<dbReference type="EMBL" id="NKHD01000019">
    <property type="protein sequence ID" value="OXT07812.1"/>
    <property type="molecule type" value="Genomic_DNA"/>
</dbReference>
<dbReference type="RefSeq" id="WP_013298252.1">
    <property type="nucleotide sequence ID" value="NZ_CP116969.1"/>
</dbReference>
<dbReference type="GeneID" id="93864611"/>
<name>A0A231VI29_THETR</name>
<dbReference type="AlphaFoldDB" id="A0A231VI29"/>
<dbReference type="Proteomes" id="UP000215301">
    <property type="component" value="Unassembled WGS sequence"/>
</dbReference>
<evidence type="ECO:0000313" key="1">
    <source>
        <dbReference type="EMBL" id="OXT07812.1"/>
    </source>
</evidence>